<keyword evidence="1" id="KW-0812">Transmembrane</keyword>
<keyword evidence="1" id="KW-1133">Transmembrane helix</keyword>
<dbReference type="AlphaFoldDB" id="A0A239GVP3"/>
<reference evidence="2 3" key="1">
    <citation type="submission" date="2017-06" db="EMBL/GenBank/DDBJ databases">
        <authorList>
            <person name="Kim H.J."/>
            <person name="Triplett B.A."/>
        </authorList>
    </citation>
    <scope>NUCLEOTIDE SEQUENCE [LARGE SCALE GENOMIC DNA]</scope>
    <source>
        <strain evidence="2 3">DSM 44715</strain>
    </source>
</reference>
<evidence type="ECO:0000313" key="2">
    <source>
        <dbReference type="EMBL" id="SNS72942.1"/>
    </source>
</evidence>
<organism evidence="2 3">
    <name type="scientific">Actinomadura meyerae</name>
    <dbReference type="NCBI Taxonomy" id="240840"/>
    <lineage>
        <taxon>Bacteria</taxon>
        <taxon>Bacillati</taxon>
        <taxon>Actinomycetota</taxon>
        <taxon>Actinomycetes</taxon>
        <taxon>Streptosporangiales</taxon>
        <taxon>Thermomonosporaceae</taxon>
        <taxon>Actinomadura</taxon>
    </lineage>
</organism>
<sequence>MIMMGTCLILFVLAWAVVRHWSHAAAIAMSVAALVIPPFAAIVANWNIDRRD</sequence>
<feature type="transmembrane region" description="Helical" evidence="1">
    <location>
        <begin position="26"/>
        <end position="48"/>
    </location>
</feature>
<evidence type="ECO:0000256" key="1">
    <source>
        <dbReference type="SAM" id="Phobius"/>
    </source>
</evidence>
<evidence type="ECO:0000313" key="3">
    <source>
        <dbReference type="Proteomes" id="UP000198318"/>
    </source>
</evidence>
<gene>
    <name evidence="2" type="ORF">SAMN05443665_1008127</name>
</gene>
<accession>A0A239GVP3</accession>
<keyword evidence="3" id="KW-1185">Reference proteome</keyword>
<evidence type="ECO:0008006" key="4">
    <source>
        <dbReference type="Google" id="ProtNLM"/>
    </source>
</evidence>
<keyword evidence="1" id="KW-0472">Membrane</keyword>
<dbReference type="EMBL" id="FZOR01000008">
    <property type="protein sequence ID" value="SNS72942.1"/>
    <property type="molecule type" value="Genomic_DNA"/>
</dbReference>
<dbReference type="Proteomes" id="UP000198318">
    <property type="component" value="Unassembled WGS sequence"/>
</dbReference>
<proteinExistence type="predicted"/>
<name>A0A239GVP3_9ACTN</name>
<protein>
    <recommendedName>
        <fullName evidence="4">DUF3099 domain-containing protein</fullName>
    </recommendedName>
</protein>